<dbReference type="Proteomes" id="UP000646053">
    <property type="component" value="Unassembled WGS sequence"/>
</dbReference>
<name>A0A8J7YZY8_9CYAN</name>
<dbReference type="SMART" id="SM00331">
    <property type="entry name" value="PP2C_SIG"/>
    <property type="match status" value="1"/>
</dbReference>
<feature type="domain" description="PPM-type phosphatase" evidence="2">
    <location>
        <begin position="263"/>
        <end position="540"/>
    </location>
</feature>
<dbReference type="InterPro" id="IPR001932">
    <property type="entry name" value="PPM-type_phosphatase-like_dom"/>
</dbReference>
<gene>
    <name evidence="3" type="ORF">GS601_10100</name>
</gene>
<keyword evidence="1" id="KW-0472">Membrane</keyword>
<dbReference type="PROSITE" id="PS51746">
    <property type="entry name" value="PPM_2"/>
    <property type="match status" value="1"/>
</dbReference>
<evidence type="ECO:0000313" key="4">
    <source>
        <dbReference type="Proteomes" id="UP000646053"/>
    </source>
</evidence>
<dbReference type="CDD" id="cd00143">
    <property type="entry name" value="PP2Cc"/>
    <property type="match status" value="1"/>
</dbReference>
<keyword evidence="1" id="KW-0812">Transmembrane</keyword>
<accession>A0A8J7YZY8</accession>
<dbReference type="AlphaFoldDB" id="A0A8J7YZY8"/>
<comment type="caution">
    <text evidence="3">The sequence shown here is derived from an EMBL/GenBank/DDBJ whole genome shotgun (WGS) entry which is preliminary data.</text>
</comment>
<dbReference type="RefSeq" id="WP_162423145.1">
    <property type="nucleotide sequence ID" value="NZ_WVIE01000009.1"/>
</dbReference>
<evidence type="ECO:0000259" key="2">
    <source>
        <dbReference type="PROSITE" id="PS51746"/>
    </source>
</evidence>
<dbReference type="SUPFAM" id="SSF81606">
    <property type="entry name" value="PP2C-like"/>
    <property type="match status" value="1"/>
</dbReference>
<feature type="transmembrane region" description="Helical" evidence="1">
    <location>
        <begin position="583"/>
        <end position="605"/>
    </location>
</feature>
<dbReference type="Pfam" id="PF13672">
    <property type="entry name" value="PP2C_2"/>
    <property type="match status" value="1"/>
</dbReference>
<dbReference type="InterPro" id="IPR036457">
    <property type="entry name" value="PPM-type-like_dom_sf"/>
</dbReference>
<evidence type="ECO:0000313" key="3">
    <source>
        <dbReference type="EMBL" id="NDJ17639.1"/>
    </source>
</evidence>
<proteinExistence type="predicted"/>
<dbReference type="SMART" id="SM00332">
    <property type="entry name" value="PP2Cc"/>
    <property type="match status" value="1"/>
</dbReference>
<protein>
    <submittedName>
        <fullName evidence="3">SpoIIE family protein phosphatase</fullName>
    </submittedName>
</protein>
<organism evidence="3 4">
    <name type="scientific">Myxacorys almedinensis A</name>
    <dbReference type="NCBI Taxonomy" id="2690445"/>
    <lineage>
        <taxon>Bacteria</taxon>
        <taxon>Bacillati</taxon>
        <taxon>Cyanobacteriota</taxon>
        <taxon>Cyanophyceae</taxon>
        <taxon>Leptolyngbyales</taxon>
        <taxon>Leptolyngbyaceae</taxon>
        <taxon>Myxacorys</taxon>
        <taxon>Myxacorys almedinensis</taxon>
    </lineage>
</organism>
<dbReference type="EMBL" id="WVIE01000009">
    <property type="protein sequence ID" value="NDJ17639.1"/>
    <property type="molecule type" value="Genomic_DNA"/>
</dbReference>
<keyword evidence="4" id="KW-1185">Reference proteome</keyword>
<keyword evidence="1" id="KW-1133">Transmembrane helix</keyword>
<evidence type="ECO:0000256" key="1">
    <source>
        <dbReference type="SAM" id="Phobius"/>
    </source>
</evidence>
<sequence length="632" mass="70099">MKTPSKLNDRSSFSYPVSMSALPTSEGTAARSSSYLWAVGSTVAHHPTGSRIEGDRYEIMAPHVWVDRQPHHGPNSPEFFEDDVLAYLYLYPYRLHVPEVYGFCKDDKTGEDILLLENAPLTAAGELLPSLVRSWHGATAVRQAYWLWQMLELWMPFWKLNVASSLLSPENLHVEGWRLRVRELIQDQDPQIGRSIASVSKPSLGHLAQCWSLLLPDAKAAIAEPLQALCEQIQADAIGYPQVAVQLNRLLLEQSARLPLRLQVQGATDIGRRRSHNEDTCYPLTATGDPLHDDLTPRLTIVCDGIGGHDGGEVASQLAVQALQMQVRALLTEVAEEPDPVSPEVMAEQLAAIVRVVNNVIAAQNDAQDRAARRRMGTTLVMALQIPQRVKLPDGAIAANAHELYLVNVGDSRAYWITPEYCHQLTVDDDVAVREVRMGRAVRQESIARPDAGALTQALGTRDSEYLHPAVQRFVLEEDGMLLLCSDGLSDNDLVERSWSDYAERILRGKDSLESTVRSWLAYANEQNGHDNASIVLTYCHVSSSLSDIRVPIVPPAVDLQLTETAPVESVDVPVAKPRRSGLLLWFIVFLVLSGAVGLGVWYLVNPAQVRQVGERITNEVRDRIPDTFLKR</sequence>
<dbReference type="Gene3D" id="3.60.40.10">
    <property type="entry name" value="PPM-type phosphatase domain"/>
    <property type="match status" value="1"/>
</dbReference>
<reference evidence="3" key="1">
    <citation type="submission" date="2019-12" db="EMBL/GenBank/DDBJ databases">
        <title>High-Quality draft genome sequences of three cyanobacteria isolated from the limestone walls of the Old Cathedral of Coimbra.</title>
        <authorList>
            <person name="Tiago I."/>
            <person name="Soares F."/>
            <person name="Portugal A."/>
        </authorList>
    </citation>
    <scope>NUCLEOTIDE SEQUENCE</scope>
    <source>
        <strain evidence="3">A</strain>
    </source>
</reference>